<evidence type="ECO:0000256" key="4">
    <source>
        <dbReference type="ARBA" id="ARBA00022741"/>
    </source>
</evidence>
<dbReference type="InterPro" id="IPR018181">
    <property type="entry name" value="Heat_shock_70_CS"/>
</dbReference>
<feature type="compositionally biased region" description="Polar residues" evidence="7">
    <location>
        <begin position="23"/>
        <end position="34"/>
    </location>
</feature>
<dbReference type="Gene3D" id="1.20.1270.10">
    <property type="match status" value="2"/>
</dbReference>
<dbReference type="Gene3D" id="3.30.420.40">
    <property type="match status" value="2"/>
</dbReference>
<dbReference type="HOGENOM" id="CLU_005965_5_1_1"/>
<sequence>MATVRCPSPSSSLSPSLLLPHVQNRNAPSQSDSMPSKCHVRRMSTLLAATSEYKESVLALPSGRWPCVAAPKQLPEVVVSLSSQILTATPQAAAPPPLLRQAVYATLGEGRGRESVLSSDVASVYATSVAGSSHLEARPYCSLADLRKPPNSDCGFTFLIRFLNMASTECSIVVGIDFGNLSSKIGVARHRGIDIITNEVSNRSTPSLISFTPKQRFIGEAAKTAETSNFKNTVGSLTRMIGRTLDDPDVQSEEKKYINAKLVDVGGQAGTQVQYLGDATDFSYTQLVGAFLGKLRDTASTELKQAVSDVVIAIPGWYTDVQRRAMIDAAKIAGLNPLRLINSNTAVALGYGITKADLPEDPENPRYVVFVDVGHATYSVSVVAFSKGQLVVKGTAHDRNFGGRDIDYALVQYFAKEFQSKYKIDVLSNPKAIFRLAAGCERLKKVLSANTEAPLNVESIMNDVDASSSMKREQLEGLIENLLNRFDGPLEAALTQAGISKEQVHSIELVGGSTRIPAIKDKISNFFGKPLSYTLNQDEAVARGATFACASLSPVFRVREFAVQDIINYPIKVQWQKEPGNPDEETELTVFPEKNAMPSTKILTFYRKAPFELESEYVQEPPLPVGTNPRIGQFSINGVKPTDSGDLACVKVKARVNLNGITNFEQAYGVQEVEKEEVTITGEGDDKKEETRIVKKLERTGDYPTAAQYNTWSDKVVDDWLEAEGKMHADDKLVQETEERKNALEEYVYDMRGKLDDRYKAYVQASEKEQLLSGLQQAEDWLYTDEGEDAPKSAYVKRLDELKKVGDKVVLRWRENDERPRAAAQLREVINNFLSAAQNGEEKYAHISDEDKQKVIEKCANTQHWLEDKLARQMEKPKNVDPIITSAEILKNKDDVQYTCASIMNRPKPKTTETPGTETPKEAPKEEPKQPEEDMDID</sequence>
<dbReference type="SUPFAM" id="SSF100920">
    <property type="entry name" value="Heat shock protein 70kD (HSP70), peptide-binding domain"/>
    <property type="match status" value="1"/>
</dbReference>
<dbReference type="InterPro" id="IPR029048">
    <property type="entry name" value="HSP70_C_sf"/>
</dbReference>
<evidence type="ECO:0000256" key="7">
    <source>
        <dbReference type="SAM" id="MobiDB-lite"/>
    </source>
</evidence>
<reference evidence="8 9" key="1">
    <citation type="journal article" date="2012" name="Eukaryot. Cell">
        <title>Draft genome sequence of CBS 2479, the standard type strain of Trichosporon asahii.</title>
        <authorList>
            <person name="Yang R.Y."/>
            <person name="Li H.T."/>
            <person name="Zhu H."/>
            <person name="Zhou G.P."/>
            <person name="Wang M."/>
            <person name="Wang L."/>
        </authorList>
    </citation>
    <scope>NUCLEOTIDE SEQUENCE [LARGE SCALE GENOMIC DNA]</scope>
    <source>
        <strain evidence="9">ATCC 90039 / CBS 2479 / JCM 2466 / KCTC 7840 / NCYC 2677 / UAMH 7654</strain>
    </source>
</reference>
<keyword evidence="3" id="KW-0963">Cytoplasm</keyword>
<dbReference type="Gene3D" id="3.90.640.10">
    <property type="entry name" value="Actin, Chain A, domain 4"/>
    <property type="match status" value="1"/>
</dbReference>
<dbReference type="AlphaFoldDB" id="J5TUN6"/>
<evidence type="ECO:0000313" key="8">
    <source>
        <dbReference type="EMBL" id="EJT52956.1"/>
    </source>
</evidence>
<dbReference type="PANTHER" id="PTHR45639">
    <property type="entry name" value="HSC70CB, ISOFORM G-RELATED"/>
    <property type="match status" value="1"/>
</dbReference>
<dbReference type="GO" id="GO:0005829">
    <property type="term" value="C:cytosol"/>
    <property type="evidence" value="ECO:0007669"/>
    <property type="project" value="TreeGrafter"/>
</dbReference>
<comment type="similarity">
    <text evidence="2">Belongs to the heat shock protein 70 family.</text>
</comment>
<proteinExistence type="inferred from homology"/>
<name>J5TUN6_TRIAS</name>
<dbReference type="FunFam" id="3.30.30.30:FF:000002">
    <property type="entry name" value="Heat shock 70 kDa protein 4"/>
    <property type="match status" value="1"/>
</dbReference>
<dbReference type="InterPro" id="IPR013126">
    <property type="entry name" value="Hsp_70_fam"/>
</dbReference>
<dbReference type="FunFam" id="2.60.34.10:FF:000011">
    <property type="entry name" value="Heat shock protein hsp88"/>
    <property type="match status" value="1"/>
</dbReference>
<keyword evidence="5" id="KW-0067">ATP-binding</keyword>
<dbReference type="InterPro" id="IPR043129">
    <property type="entry name" value="ATPase_NBD"/>
</dbReference>
<dbReference type="InterPro" id="IPR029047">
    <property type="entry name" value="HSP70_peptide-bd_sf"/>
</dbReference>
<dbReference type="PANTHER" id="PTHR45639:SF4">
    <property type="entry name" value="HSC70CB, ISOFORM G"/>
    <property type="match status" value="1"/>
</dbReference>
<dbReference type="VEuPathDB" id="FungiDB:A1Q1_00703"/>
<dbReference type="SUPFAM" id="SSF53067">
    <property type="entry name" value="Actin-like ATPase domain"/>
    <property type="match status" value="2"/>
</dbReference>
<evidence type="ECO:0000256" key="5">
    <source>
        <dbReference type="ARBA" id="ARBA00022840"/>
    </source>
</evidence>
<dbReference type="PROSITE" id="PS01036">
    <property type="entry name" value="HSP70_3"/>
    <property type="match status" value="1"/>
</dbReference>
<dbReference type="Proteomes" id="UP000002748">
    <property type="component" value="Unassembled WGS sequence"/>
</dbReference>
<dbReference type="GO" id="GO:0005524">
    <property type="term" value="F:ATP binding"/>
    <property type="evidence" value="ECO:0007669"/>
    <property type="project" value="UniProtKB-KW"/>
</dbReference>
<feature type="region of interest" description="Disordered" evidence="7">
    <location>
        <begin position="902"/>
        <end position="938"/>
    </location>
</feature>
<protein>
    <submittedName>
        <fullName evidence="8">Heat shock protein</fullName>
    </submittedName>
</protein>
<dbReference type="SUPFAM" id="SSF100934">
    <property type="entry name" value="Heat shock protein 70kD (HSP70), C-terminal subdomain"/>
    <property type="match status" value="2"/>
</dbReference>
<dbReference type="FunFam" id="1.20.1270.10:FF:000002">
    <property type="entry name" value="Heat shock 70 kDa protein 4"/>
    <property type="match status" value="1"/>
</dbReference>
<organism evidence="8 9">
    <name type="scientific">Trichosporon asahii var. asahii (strain ATCC 90039 / CBS 2479 / JCM 2466 / KCTC 7840 / NBRC 103889/ NCYC 2677 / UAMH 7654)</name>
    <name type="common">Yeast</name>
    <dbReference type="NCBI Taxonomy" id="1186058"/>
    <lineage>
        <taxon>Eukaryota</taxon>
        <taxon>Fungi</taxon>
        <taxon>Dikarya</taxon>
        <taxon>Basidiomycota</taxon>
        <taxon>Agaricomycotina</taxon>
        <taxon>Tremellomycetes</taxon>
        <taxon>Trichosporonales</taxon>
        <taxon>Trichosporonaceae</taxon>
        <taxon>Trichosporon</taxon>
    </lineage>
</organism>
<accession>J5TUN6</accession>
<dbReference type="RefSeq" id="XP_014183917.1">
    <property type="nucleotide sequence ID" value="XM_014328442.1"/>
</dbReference>
<evidence type="ECO:0000256" key="2">
    <source>
        <dbReference type="ARBA" id="ARBA00007381"/>
    </source>
</evidence>
<dbReference type="GO" id="GO:0005634">
    <property type="term" value="C:nucleus"/>
    <property type="evidence" value="ECO:0007669"/>
    <property type="project" value="TreeGrafter"/>
</dbReference>
<dbReference type="Gene3D" id="2.60.34.10">
    <property type="entry name" value="Substrate Binding Domain Of DNAk, Chain A, domain 1"/>
    <property type="match status" value="1"/>
</dbReference>
<dbReference type="FunFam" id="3.30.420.40:FF:000171">
    <property type="entry name" value="Heat shock 70 kDa protein 4"/>
    <property type="match status" value="2"/>
</dbReference>
<dbReference type="Gene3D" id="3.30.30.30">
    <property type="match status" value="1"/>
</dbReference>
<dbReference type="KEGG" id="tasa:A1Q1_00703"/>
<evidence type="ECO:0000256" key="1">
    <source>
        <dbReference type="ARBA" id="ARBA00004496"/>
    </source>
</evidence>
<dbReference type="OrthoDB" id="434160at2759"/>
<feature type="region of interest" description="Disordered" evidence="7">
    <location>
        <begin position="1"/>
        <end position="36"/>
    </location>
</feature>
<dbReference type="Pfam" id="PF00012">
    <property type="entry name" value="HSP70"/>
    <property type="match status" value="1"/>
</dbReference>
<dbReference type="CDD" id="cd24094">
    <property type="entry name" value="ASKHA_NBD_HSP70_ScSse"/>
    <property type="match status" value="1"/>
</dbReference>
<keyword evidence="4" id="KW-0547">Nucleotide-binding</keyword>
<keyword evidence="6 8" id="KW-0346">Stress response</keyword>
<evidence type="ECO:0000256" key="3">
    <source>
        <dbReference type="ARBA" id="ARBA00022490"/>
    </source>
</evidence>
<dbReference type="PRINTS" id="PR00301">
    <property type="entry name" value="HEATSHOCK70"/>
</dbReference>
<evidence type="ECO:0000256" key="6">
    <source>
        <dbReference type="ARBA" id="ARBA00023016"/>
    </source>
</evidence>
<gene>
    <name evidence="8" type="ORF">A1Q1_00703</name>
</gene>
<dbReference type="GO" id="GO:0140662">
    <property type="term" value="F:ATP-dependent protein folding chaperone"/>
    <property type="evidence" value="ECO:0007669"/>
    <property type="project" value="InterPro"/>
</dbReference>
<dbReference type="GeneID" id="25984217"/>
<feature type="compositionally biased region" description="Basic and acidic residues" evidence="7">
    <location>
        <begin position="919"/>
        <end position="932"/>
    </location>
</feature>
<feature type="compositionally biased region" description="Low complexity" evidence="7">
    <location>
        <begin position="7"/>
        <end position="20"/>
    </location>
</feature>
<dbReference type="EMBL" id="ALBS01000012">
    <property type="protein sequence ID" value="EJT52956.1"/>
    <property type="molecule type" value="Genomic_DNA"/>
</dbReference>
<dbReference type="FunFam" id="3.90.640.10:FF:000004">
    <property type="entry name" value="Heat shock 70 kDa protein 4"/>
    <property type="match status" value="1"/>
</dbReference>
<evidence type="ECO:0000313" key="9">
    <source>
        <dbReference type="Proteomes" id="UP000002748"/>
    </source>
</evidence>
<comment type="subcellular location">
    <subcellularLocation>
        <location evidence="1">Cytoplasm</location>
    </subcellularLocation>
</comment>
<comment type="caution">
    <text evidence="8">The sequence shown here is derived from an EMBL/GenBank/DDBJ whole genome shotgun (WGS) entry which is preliminary data.</text>
</comment>